<proteinExistence type="predicted"/>
<name>A0ABN8IJX5_9NEOP</name>
<dbReference type="Proteomes" id="UP000837857">
    <property type="component" value="Chromosome 24"/>
</dbReference>
<keyword evidence="1" id="KW-0175">Coiled coil</keyword>
<dbReference type="EMBL" id="OW152836">
    <property type="protein sequence ID" value="CAH2057424.1"/>
    <property type="molecule type" value="Genomic_DNA"/>
</dbReference>
<keyword evidence="3" id="KW-1185">Reference proteome</keyword>
<evidence type="ECO:0000313" key="2">
    <source>
        <dbReference type="EMBL" id="CAH2057424.1"/>
    </source>
</evidence>
<evidence type="ECO:0000256" key="1">
    <source>
        <dbReference type="SAM" id="Coils"/>
    </source>
</evidence>
<feature type="coiled-coil region" evidence="1">
    <location>
        <begin position="91"/>
        <end position="140"/>
    </location>
</feature>
<feature type="non-terminal residue" evidence="2">
    <location>
        <position position="148"/>
    </location>
</feature>
<gene>
    <name evidence="2" type="ORF">IPOD504_LOCUS10225</name>
</gene>
<organism evidence="2 3">
    <name type="scientific">Iphiclides podalirius</name>
    <name type="common">scarce swallowtail</name>
    <dbReference type="NCBI Taxonomy" id="110791"/>
    <lineage>
        <taxon>Eukaryota</taxon>
        <taxon>Metazoa</taxon>
        <taxon>Ecdysozoa</taxon>
        <taxon>Arthropoda</taxon>
        <taxon>Hexapoda</taxon>
        <taxon>Insecta</taxon>
        <taxon>Pterygota</taxon>
        <taxon>Neoptera</taxon>
        <taxon>Endopterygota</taxon>
        <taxon>Lepidoptera</taxon>
        <taxon>Glossata</taxon>
        <taxon>Ditrysia</taxon>
        <taxon>Papilionoidea</taxon>
        <taxon>Papilionidae</taxon>
        <taxon>Papilioninae</taxon>
        <taxon>Iphiclides</taxon>
    </lineage>
</organism>
<reference evidence="2" key="1">
    <citation type="submission" date="2022-03" db="EMBL/GenBank/DDBJ databases">
        <authorList>
            <person name="Martin H S."/>
        </authorList>
    </citation>
    <scope>NUCLEOTIDE SEQUENCE</scope>
</reference>
<accession>A0ABN8IJX5</accession>
<protein>
    <submittedName>
        <fullName evidence="2">Uncharacterized protein</fullName>
    </submittedName>
</protein>
<sequence length="148" mass="17245">MANGHVTGHWMNILRTSEWHGNRHKVKYEWTPKYAASFYKIPPCSWDIPYRSLMGGGMLFQHWVAAYLKQLLTAAVLCLAVNKGLRITSTTTAFNLRLDTLQQRMDNLEQRCGREDSSRISQLETAIEKLKLEVNERDQELWIMISKF</sequence>
<evidence type="ECO:0000313" key="3">
    <source>
        <dbReference type="Proteomes" id="UP000837857"/>
    </source>
</evidence>